<keyword evidence="5" id="KW-0539">Nucleus</keyword>
<evidence type="ECO:0000256" key="2">
    <source>
        <dbReference type="ARBA" id="ARBA00023015"/>
    </source>
</evidence>
<dbReference type="PANTHER" id="PTHR11945:SF725">
    <property type="entry name" value="AGAMOUS-LIKE 58-RELATED"/>
    <property type="match status" value="1"/>
</dbReference>
<evidence type="ECO:0000313" key="7">
    <source>
        <dbReference type="EMBL" id="KAJ7012769.1"/>
    </source>
</evidence>
<dbReference type="PRINTS" id="PR00404">
    <property type="entry name" value="MADSDOMAIN"/>
</dbReference>
<evidence type="ECO:0000256" key="1">
    <source>
        <dbReference type="ARBA" id="ARBA00004123"/>
    </source>
</evidence>
<accession>A0AAD6RPM7</accession>
<dbReference type="Pfam" id="PF00319">
    <property type="entry name" value="SRF-TF"/>
    <property type="match status" value="1"/>
</dbReference>
<dbReference type="SUPFAM" id="SSF55455">
    <property type="entry name" value="SRF-like"/>
    <property type="match status" value="1"/>
</dbReference>
<dbReference type="GO" id="GO:0000978">
    <property type="term" value="F:RNA polymerase II cis-regulatory region sequence-specific DNA binding"/>
    <property type="evidence" value="ECO:0007669"/>
    <property type="project" value="TreeGrafter"/>
</dbReference>
<comment type="caution">
    <text evidence="7">The sequence shown here is derived from an EMBL/GenBank/DDBJ whole genome shotgun (WGS) entry which is preliminary data.</text>
</comment>
<dbReference type="CDD" id="cd00265">
    <property type="entry name" value="MADS_MEF2_like"/>
    <property type="match status" value="1"/>
</dbReference>
<evidence type="ECO:0000256" key="4">
    <source>
        <dbReference type="ARBA" id="ARBA00023163"/>
    </source>
</evidence>
<comment type="subcellular location">
    <subcellularLocation>
        <location evidence="1">Nucleus</location>
    </subcellularLocation>
</comment>
<dbReference type="SMART" id="SM00432">
    <property type="entry name" value="MADS"/>
    <property type="match status" value="1"/>
</dbReference>
<protein>
    <submittedName>
        <fullName evidence="7">Agamous-like MADS-box protein AGL29</fullName>
    </submittedName>
</protein>
<feature type="domain" description="MADS-box" evidence="6">
    <location>
        <begin position="7"/>
        <end position="67"/>
    </location>
</feature>
<dbReference type="PROSITE" id="PS50066">
    <property type="entry name" value="MADS_BOX_2"/>
    <property type="match status" value="1"/>
</dbReference>
<keyword evidence="8" id="KW-1185">Reference proteome</keyword>
<evidence type="ECO:0000259" key="6">
    <source>
        <dbReference type="PROSITE" id="PS50066"/>
    </source>
</evidence>
<dbReference type="InterPro" id="IPR033896">
    <property type="entry name" value="MEF2-like_N"/>
</dbReference>
<evidence type="ECO:0000256" key="3">
    <source>
        <dbReference type="ARBA" id="ARBA00023125"/>
    </source>
</evidence>
<reference evidence="7 8" key="1">
    <citation type="journal article" date="2023" name="Mol. Ecol. Resour.">
        <title>Chromosome-level genome assembly of a triploid poplar Populus alba 'Berolinensis'.</title>
        <authorList>
            <person name="Chen S."/>
            <person name="Yu Y."/>
            <person name="Wang X."/>
            <person name="Wang S."/>
            <person name="Zhang T."/>
            <person name="Zhou Y."/>
            <person name="He R."/>
            <person name="Meng N."/>
            <person name="Wang Y."/>
            <person name="Liu W."/>
            <person name="Liu Z."/>
            <person name="Liu J."/>
            <person name="Guo Q."/>
            <person name="Huang H."/>
            <person name="Sederoff R.R."/>
            <person name="Wang G."/>
            <person name="Qu G."/>
            <person name="Chen S."/>
        </authorList>
    </citation>
    <scope>NUCLEOTIDE SEQUENCE [LARGE SCALE GENOMIC DNA]</scope>
    <source>
        <strain evidence="7">SC-2020</strain>
    </source>
</reference>
<sequence length="184" mass="20577">MASKKTKGRQKVEMKRIENQDDRLITFSKRRSGIYKKASELATLTGAEIAIAVFSPAGKPFSFGHPSVESVINRFLEDSLNMDSTYHLVEAHLDEKKEKGLKLKSTIKEMDSKGWWDTAIEELNIQQLIELEKKFNELQMTLCSKIAENTSTVASSSQAPETGHSFACTIANDQNAPGFPDKNH</sequence>
<dbReference type="Gene3D" id="3.40.1810.10">
    <property type="entry name" value="Transcription factor, MADS-box"/>
    <property type="match status" value="1"/>
</dbReference>
<dbReference type="PANTHER" id="PTHR11945">
    <property type="entry name" value="MADS BOX PROTEIN"/>
    <property type="match status" value="1"/>
</dbReference>
<dbReference type="GO" id="GO:0005634">
    <property type="term" value="C:nucleus"/>
    <property type="evidence" value="ECO:0007669"/>
    <property type="project" value="UniProtKB-SubCell"/>
</dbReference>
<keyword evidence="3" id="KW-0238">DNA-binding</keyword>
<dbReference type="GO" id="GO:0046983">
    <property type="term" value="F:protein dimerization activity"/>
    <property type="evidence" value="ECO:0007669"/>
    <property type="project" value="InterPro"/>
</dbReference>
<dbReference type="FunFam" id="3.40.1810.10:FF:000006">
    <property type="entry name" value="Agamous-like MADS-box protein AGL62"/>
    <property type="match status" value="1"/>
</dbReference>
<name>A0AAD6RPM7_9ROSI</name>
<keyword evidence="4" id="KW-0804">Transcription</keyword>
<gene>
    <name evidence="7" type="ORF">NC653_002728</name>
</gene>
<keyword evidence="2" id="KW-0805">Transcription regulation</keyword>
<proteinExistence type="predicted"/>
<organism evidence="7 8">
    <name type="scientific">Populus alba x Populus x berolinensis</name>
    <dbReference type="NCBI Taxonomy" id="444605"/>
    <lineage>
        <taxon>Eukaryota</taxon>
        <taxon>Viridiplantae</taxon>
        <taxon>Streptophyta</taxon>
        <taxon>Embryophyta</taxon>
        <taxon>Tracheophyta</taxon>
        <taxon>Spermatophyta</taxon>
        <taxon>Magnoliopsida</taxon>
        <taxon>eudicotyledons</taxon>
        <taxon>Gunneridae</taxon>
        <taxon>Pentapetalae</taxon>
        <taxon>rosids</taxon>
        <taxon>fabids</taxon>
        <taxon>Malpighiales</taxon>
        <taxon>Salicaceae</taxon>
        <taxon>Saliceae</taxon>
        <taxon>Populus</taxon>
    </lineage>
</organism>
<dbReference type="GO" id="GO:0000981">
    <property type="term" value="F:DNA-binding transcription factor activity, RNA polymerase II-specific"/>
    <property type="evidence" value="ECO:0007669"/>
    <property type="project" value="TreeGrafter"/>
</dbReference>
<dbReference type="Proteomes" id="UP001164929">
    <property type="component" value="Chromosome 1"/>
</dbReference>
<evidence type="ECO:0000313" key="8">
    <source>
        <dbReference type="Proteomes" id="UP001164929"/>
    </source>
</evidence>
<dbReference type="InterPro" id="IPR036879">
    <property type="entry name" value="TF_MADSbox_sf"/>
</dbReference>
<dbReference type="GO" id="GO:0045944">
    <property type="term" value="P:positive regulation of transcription by RNA polymerase II"/>
    <property type="evidence" value="ECO:0007669"/>
    <property type="project" value="InterPro"/>
</dbReference>
<dbReference type="EMBL" id="JAQIZT010000001">
    <property type="protein sequence ID" value="KAJ7012769.1"/>
    <property type="molecule type" value="Genomic_DNA"/>
</dbReference>
<dbReference type="AlphaFoldDB" id="A0AAD6RPM7"/>
<evidence type="ECO:0000256" key="5">
    <source>
        <dbReference type="ARBA" id="ARBA00023242"/>
    </source>
</evidence>
<dbReference type="InterPro" id="IPR002100">
    <property type="entry name" value="TF_MADSbox"/>
</dbReference>